<dbReference type="PROSITE" id="PS51888">
    <property type="entry name" value="CLIP"/>
    <property type="match status" value="1"/>
</dbReference>
<feature type="domain" description="Peptidase S1" evidence="10">
    <location>
        <begin position="91"/>
        <end position="343"/>
    </location>
</feature>
<dbReference type="FunFam" id="2.40.10.10:FF:000028">
    <property type="entry name" value="Serine protease easter"/>
    <property type="match status" value="1"/>
</dbReference>
<reference evidence="12" key="1">
    <citation type="journal article" date="2023" name="G3 (Bethesda)">
        <title>Whole genome assemblies of Zophobas morio and Tenebrio molitor.</title>
        <authorList>
            <person name="Kaur S."/>
            <person name="Stinson S.A."/>
            <person name="diCenzo G.C."/>
        </authorList>
    </citation>
    <scope>NUCLEOTIDE SEQUENCE</scope>
    <source>
        <strain evidence="12">QUZm001</strain>
    </source>
</reference>
<dbReference type="AlphaFoldDB" id="A0AA38I1F6"/>
<dbReference type="Pfam" id="PF00089">
    <property type="entry name" value="Trypsin"/>
    <property type="match status" value="1"/>
</dbReference>
<dbReference type="PROSITE" id="PS00134">
    <property type="entry name" value="TRYPSIN_HIS"/>
    <property type="match status" value="1"/>
</dbReference>
<comment type="similarity">
    <text evidence="7 8">Belongs to the peptidase S1 family. CLIP subfamily.</text>
</comment>
<evidence type="ECO:0000256" key="8">
    <source>
        <dbReference type="RuleBase" id="RU366078"/>
    </source>
</evidence>
<dbReference type="InterPro" id="IPR043504">
    <property type="entry name" value="Peptidase_S1_PA_chymotrypsin"/>
</dbReference>
<keyword evidence="2 9" id="KW-0732">Signal</keyword>
<protein>
    <recommendedName>
        <fullName evidence="8">CLIP domain-containing serine protease</fullName>
        <ecNumber evidence="8">3.4.21.-</ecNumber>
    </recommendedName>
</protein>
<dbReference type="EMBL" id="JALNTZ010000006">
    <property type="protein sequence ID" value="KAJ3647403.1"/>
    <property type="molecule type" value="Genomic_DNA"/>
</dbReference>
<dbReference type="Pfam" id="PF12032">
    <property type="entry name" value="CLIP"/>
    <property type="match status" value="1"/>
</dbReference>
<dbReference type="InterPro" id="IPR018114">
    <property type="entry name" value="TRYPSIN_HIS"/>
</dbReference>
<feature type="chain" id="PRO_5041246428" description="CLIP domain-containing serine protease" evidence="9">
    <location>
        <begin position="16"/>
        <end position="344"/>
    </location>
</feature>
<dbReference type="InterPro" id="IPR022700">
    <property type="entry name" value="CLIP"/>
</dbReference>
<dbReference type="Proteomes" id="UP001168821">
    <property type="component" value="Unassembled WGS sequence"/>
</dbReference>
<keyword evidence="5" id="KW-1015">Disulfide bond</keyword>
<dbReference type="SMART" id="SM00680">
    <property type="entry name" value="CLIP"/>
    <property type="match status" value="1"/>
</dbReference>
<dbReference type="InterPro" id="IPR001254">
    <property type="entry name" value="Trypsin_dom"/>
</dbReference>
<dbReference type="GO" id="GO:0006508">
    <property type="term" value="P:proteolysis"/>
    <property type="evidence" value="ECO:0007669"/>
    <property type="project" value="UniProtKB-KW"/>
</dbReference>
<dbReference type="SUPFAM" id="SSF50494">
    <property type="entry name" value="Trypsin-like serine proteases"/>
    <property type="match status" value="1"/>
</dbReference>
<proteinExistence type="inferred from homology"/>
<keyword evidence="6" id="KW-0325">Glycoprotein</keyword>
<dbReference type="InterPro" id="IPR009003">
    <property type="entry name" value="Peptidase_S1_PA"/>
</dbReference>
<evidence type="ECO:0000256" key="1">
    <source>
        <dbReference type="ARBA" id="ARBA00022670"/>
    </source>
</evidence>
<keyword evidence="8" id="KW-0964">Secreted</keyword>
<dbReference type="GO" id="GO:0004252">
    <property type="term" value="F:serine-type endopeptidase activity"/>
    <property type="evidence" value="ECO:0007669"/>
    <property type="project" value="UniProtKB-UniRule"/>
</dbReference>
<keyword evidence="4 8" id="KW-0720">Serine protease</keyword>
<dbReference type="Gene3D" id="2.40.10.10">
    <property type="entry name" value="Trypsin-like serine proteases"/>
    <property type="match status" value="2"/>
</dbReference>
<dbReference type="SMART" id="SM00020">
    <property type="entry name" value="Tryp_SPc"/>
    <property type="match status" value="1"/>
</dbReference>
<dbReference type="PRINTS" id="PR00722">
    <property type="entry name" value="CHYMOTRYPSIN"/>
</dbReference>
<evidence type="ECO:0000256" key="4">
    <source>
        <dbReference type="ARBA" id="ARBA00022825"/>
    </source>
</evidence>
<evidence type="ECO:0000259" key="11">
    <source>
        <dbReference type="PROSITE" id="PS51888"/>
    </source>
</evidence>
<evidence type="ECO:0000256" key="3">
    <source>
        <dbReference type="ARBA" id="ARBA00022801"/>
    </source>
</evidence>
<gene>
    <name evidence="12" type="ORF">Zmor_019282</name>
</gene>
<keyword evidence="13" id="KW-1185">Reference proteome</keyword>
<evidence type="ECO:0000256" key="2">
    <source>
        <dbReference type="ARBA" id="ARBA00022729"/>
    </source>
</evidence>
<dbReference type="PANTHER" id="PTHR24256">
    <property type="entry name" value="TRYPTASE-RELATED"/>
    <property type="match status" value="1"/>
</dbReference>
<evidence type="ECO:0000313" key="12">
    <source>
        <dbReference type="EMBL" id="KAJ3647403.1"/>
    </source>
</evidence>
<evidence type="ECO:0000313" key="13">
    <source>
        <dbReference type="Proteomes" id="UP001168821"/>
    </source>
</evidence>
<dbReference type="GO" id="GO:0005576">
    <property type="term" value="C:extracellular region"/>
    <property type="evidence" value="ECO:0007669"/>
    <property type="project" value="UniProtKB-SubCell"/>
</dbReference>
<comment type="caution">
    <text evidence="12">The sequence shown here is derived from an EMBL/GenBank/DDBJ whole genome shotgun (WGS) entry which is preliminary data.</text>
</comment>
<organism evidence="12 13">
    <name type="scientific">Zophobas morio</name>
    <dbReference type="NCBI Taxonomy" id="2755281"/>
    <lineage>
        <taxon>Eukaryota</taxon>
        <taxon>Metazoa</taxon>
        <taxon>Ecdysozoa</taxon>
        <taxon>Arthropoda</taxon>
        <taxon>Hexapoda</taxon>
        <taxon>Insecta</taxon>
        <taxon>Pterygota</taxon>
        <taxon>Neoptera</taxon>
        <taxon>Endopterygota</taxon>
        <taxon>Coleoptera</taxon>
        <taxon>Polyphaga</taxon>
        <taxon>Cucujiformia</taxon>
        <taxon>Tenebrionidae</taxon>
        <taxon>Zophobas</taxon>
    </lineage>
</organism>
<feature type="signal peptide" evidence="9">
    <location>
        <begin position="1"/>
        <end position="15"/>
    </location>
</feature>
<evidence type="ECO:0000259" key="10">
    <source>
        <dbReference type="PROSITE" id="PS50240"/>
    </source>
</evidence>
<dbReference type="InterPro" id="IPR051487">
    <property type="entry name" value="Ser/Thr_Proteases_Immune/Dev"/>
</dbReference>
<evidence type="ECO:0000256" key="5">
    <source>
        <dbReference type="ARBA" id="ARBA00023157"/>
    </source>
</evidence>
<dbReference type="PROSITE" id="PS50240">
    <property type="entry name" value="TRYPSIN_DOM"/>
    <property type="match status" value="1"/>
</dbReference>
<comment type="subcellular location">
    <subcellularLocation>
        <location evidence="8">Secreted</location>
    </subcellularLocation>
</comment>
<keyword evidence="1 8" id="KW-0645">Protease</keyword>
<dbReference type="InterPro" id="IPR001314">
    <property type="entry name" value="Peptidase_S1A"/>
</dbReference>
<evidence type="ECO:0000256" key="7">
    <source>
        <dbReference type="ARBA" id="ARBA00024195"/>
    </source>
</evidence>
<dbReference type="EC" id="3.4.21.-" evidence="8"/>
<evidence type="ECO:0000256" key="9">
    <source>
        <dbReference type="SAM" id="SignalP"/>
    </source>
</evidence>
<dbReference type="Gene3D" id="3.30.1640.30">
    <property type="match status" value="1"/>
</dbReference>
<evidence type="ECO:0000256" key="6">
    <source>
        <dbReference type="ARBA" id="ARBA00023180"/>
    </source>
</evidence>
<name>A0AA38I1F6_9CUCU</name>
<dbReference type="CDD" id="cd00190">
    <property type="entry name" value="Tryp_SPc"/>
    <property type="match status" value="1"/>
</dbReference>
<sequence>MSLILLFLFFLGCQATITNYQPSYSAQSCQTPTQQPGKCVLINHCPHLFSVITRNQTDKNAKELIRKSHCGFESMLFPKVCCPAEAIKLFEEGGAISHNQHATKCGLHEPDGPSDPWLTLLEYESPIGERAFLCGGVLINKRYVLTAAHCVSNLHNFKLVNAHLGKFHGGDSEELVLKTDGTTVHEEYDPNDPNRYHDVALVRLKNKVSFKDGFARPICIPTDNKKSFLGKILSVAGYEKHGDGVKKREGVATVWEKSECHLVYNSTEVRLKDSQLCAGGKSLSRRQSFRTDLGGVLMHVDKDNSYSAVGILALEGPCCGKDHYPKVYTRVGSYMEWIISNLKP</sequence>
<comment type="domain">
    <text evidence="8">The clip domain consists of 35-55 residues which are 'knitted' together usually by 3 conserved disulfide bonds forming a clip-like compact structure.</text>
</comment>
<dbReference type="InterPro" id="IPR038565">
    <property type="entry name" value="CLIP_sf"/>
</dbReference>
<feature type="domain" description="Clip" evidence="11">
    <location>
        <begin position="28"/>
        <end position="82"/>
    </location>
</feature>
<accession>A0AA38I1F6</accession>
<keyword evidence="3 8" id="KW-0378">Hydrolase</keyword>